<accession>A0A160TPJ7</accession>
<sequence length="350" mass="38032">MFTDRIEGKWVDAFRDVFELCKVVPGEEVAILSETQSRAVNVQLTELALLELKARPFHVVMPTPAQTAPVSVRSTGASDALQQNTAALSALASATMVIDLTCEGLLHSTELPTILKGGARVLMISNEHPEALERLRPAEDLKPRVRDAVKQAKVAHKMTVTSDAGSDLVIDIADCPVAGVWGWTDRPGTVTHWPGGIVVMFPGRNAVNGRLVMKPGDINLTFKRYIETPITLIIENDYVTQVEGDGLDAQLMREYYAAWDDPEAYGVSHVGWGLNPNARHEALTMYDKHDINGTELRALAGNFLFSTGANEFAKRFTLGHFDLPMIGCTVALDGVPVVESGQLVGAESSE</sequence>
<protein>
    <recommendedName>
        <fullName evidence="3">Peptidase M29</fullName>
    </recommendedName>
</protein>
<evidence type="ECO:0000313" key="2">
    <source>
        <dbReference type="EMBL" id="CUS50957.1"/>
    </source>
</evidence>
<dbReference type="AlphaFoldDB" id="A0A160TPJ7"/>
<organism evidence="2">
    <name type="scientific">hydrothermal vent metagenome</name>
    <dbReference type="NCBI Taxonomy" id="652676"/>
    <lineage>
        <taxon>unclassified sequences</taxon>
        <taxon>metagenomes</taxon>
        <taxon>ecological metagenomes</taxon>
    </lineage>
</organism>
<name>A0A160TPJ7_9ZZZZ</name>
<dbReference type="Pfam" id="PF26233">
    <property type="entry name" value="NicX"/>
    <property type="match status" value="1"/>
</dbReference>
<dbReference type="PANTHER" id="PTHR34448:SF1">
    <property type="entry name" value="BLL6088 PROTEIN"/>
    <property type="match status" value="1"/>
</dbReference>
<dbReference type="InterPro" id="IPR058739">
    <property type="entry name" value="NicX"/>
</dbReference>
<proteinExistence type="predicted"/>
<evidence type="ECO:0000256" key="1">
    <source>
        <dbReference type="ARBA" id="ARBA00022723"/>
    </source>
</evidence>
<dbReference type="InterPro" id="IPR052170">
    <property type="entry name" value="M29_Exopeptidase"/>
</dbReference>
<dbReference type="GO" id="GO:0046872">
    <property type="term" value="F:metal ion binding"/>
    <property type="evidence" value="ECO:0007669"/>
    <property type="project" value="UniProtKB-KW"/>
</dbReference>
<dbReference type="PANTHER" id="PTHR34448">
    <property type="entry name" value="AMINOPEPTIDASE"/>
    <property type="match status" value="1"/>
</dbReference>
<dbReference type="EMBL" id="CZRL01000047">
    <property type="protein sequence ID" value="CUS50957.1"/>
    <property type="molecule type" value="Genomic_DNA"/>
</dbReference>
<reference evidence="2" key="1">
    <citation type="submission" date="2015-10" db="EMBL/GenBank/DDBJ databases">
        <authorList>
            <person name="Gilbert D.G."/>
        </authorList>
    </citation>
    <scope>NUCLEOTIDE SEQUENCE</scope>
</reference>
<gene>
    <name evidence="2" type="ORF">MGWOODY_XGa1995</name>
</gene>
<evidence type="ECO:0008006" key="3">
    <source>
        <dbReference type="Google" id="ProtNLM"/>
    </source>
</evidence>
<keyword evidence="1" id="KW-0479">Metal-binding</keyword>